<proteinExistence type="predicted"/>
<evidence type="ECO:0000313" key="4">
    <source>
        <dbReference type="Proteomes" id="UP000219329"/>
    </source>
</evidence>
<gene>
    <name evidence="3" type="ORF">CNF02_01425</name>
</gene>
<dbReference type="InterPro" id="IPR038351">
    <property type="entry name" value="MCD_N_sf"/>
</dbReference>
<reference evidence="3 4" key="1">
    <citation type="submission" date="2017-08" db="EMBL/GenBank/DDBJ databases">
        <title>Fine stratification of microbial communities through a metagenomic profile of the photic zone.</title>
        <authorList>
            <person name="Haro-Moreno J.M."/>
            <person name="Lopez-Perez M."/>
            <person name="De La Torre J."/>
            <person name="Picazo A."/>
            <person name="Camacho A."/>
            <person name="Rodriguez-Valera F."/>
        </authorList>
    </citation>
    <scope>NUCLEOTIDE SEQUENCE [LARGE SCALE GENOMIC DNA]</scope>
    <source>
        <strain evidence="3">MED-G28</strain>
    </source>
</reference>
<evidence type="ECO:0000259" key="2">
    <source>
        <dbReference type="Pfam" id="PF17408"/>
    </source>
</evidence>
<comment type="caution">
    <text evidence="3">The sequence shown here is derived from an EMBL/GenBank/DDBJ whole genome shotgun (WGS) entry which is preliminary data.</text>
</comment>
<dbReference type="GO" id="GO:0006633">
    <property type="term" value="P:fatty acid biosynthetic process"/>
    <property type="evidence" value="ECO:0007669"/>
    <property type="project" value="InterPro"/>
</dbReference>
<evidence type="ECO:0000313" key="3">
    <source>
        <dbReference type="EMBL" id="PDH35399.1"/>
    </source>
</evidence>
<dbReference type="Gene3D" id="1.20.140.90">
    <property type="entry name" value="Malonyl-CoA decarboxylase, oligemerization domain"/>
    <property type="match status" value="1"/>
</dbReference>
<dbReference type="GO" id="GO:0050080">
    <property type="term" value="F:malonyl-CoA decarboxylase activity"/>
    <property type="evidence" value="ECO:0007669"/>
    <property type="project" value="InterPro"/>
</dbReference>
<dbReference type="Pfam" id="PF17408">
    <property type="entry name" value="MCD_N"/>
    <property type="match status" value="1"/>
</dbReference>
<dbReference type="Gene3D" id="3.40.630.150">
    <property type="entry name" value="Malonyl-CoA decarboxylase, catalytic domain"/>
    <property type="match status" value="1"/>
</dbReference>
<name>A0A2A5WFZ8_9GAMM</name>
<dbReference type="PANTHER" id="PTHR28641">
    <property type="match status" value="1"/>
</dbReference>
<dbReference type="InterPro" id="IPR007956">
    <property type="entry name" value="Malonyl_CoA_deC_C"/>
</dbReference>
<sequence length="434" mass="48935">MALKKFQDFLSALVSRQRSLFASSDKVSIDELIDRLMGTLGEVSGIVTARQVLDSYNELSDGEKLEFFKSLEQNFNANQAGIRRAFEAYDKNPASSNLNILSKVTEPLRHELLRRLNQTPGATHDLVAMRTDLLGLLEAHPQLIAVDEDFVRLFTSWFGRGFLQLQTIDWSTSAAILERIIRYEAVHEIKDWNDLRSRIEPPNRRCFAYFHPALVDEPLIFVEVALVDQVPRSIASILESDGIEGPLESKYKTAVFYSISNCQPGLKNISFGNFLIKQVVQELQSEFPSIKTFVTLSPIPGFSRWLESDKELDAEIAPEIEELKTSILSISDAEEAIEASGSILKKGVFNYLVGAKKGKYPLDPVARFHLGNGASLYQIHPLADRSEKGRLQSLTVMVNYLYDLRNIESHHESYATDGVVHFSDKLKSYIIKSM</sequence>
<feature type="domain" description="Malonyl-CoA decarboxylase N-terminal" evidence="2">
    <location>
        <begin position="75"/>
        <end position="158"/>
    </location>
</feature>
<feature type="domain" description="Malonyl-CoA decarboxylase C-terminal" evidence="1">
    <location>
        <begin position="161"/>
        <end position="403"/>
    </location>
</feature>
<dbReference type="Pfam" id="PF05292">
    <property type="entry name" value="MCD"/>
    <property type="match status" value="1"/>
</dbReference>
<accession>A0A2A5WFZ8</accession>
<dbReference type="EMBL" id="NTJZ01000001">
    <property type="protein sequence ID" value="PDH35399.1"/>
    <property type="molecule type" value="Genomic_DNA"/>
</dbReference>
<protein>
    <submittedName>
        <fullName evidence="3">MCD, Malonyl-CoA decarboxylase MCD</fullName>
    </submittedName>
</protein>
<dbReference type="AlphaFoldDB" id="A0A2A5WFZ8"/>
<dbReference type="PANTHER" id="PTHR28641:SF1">
    <property type="entry name" value="MALONYL-COA DECARBOXYLASE, MITOCHONDRIAL"/>
    <property type="match status" value="1"/>
</dbReference>
<evidence type="ECO:0000259" key="1">
    <source>
        <dbReference type="Pfam" id="PF05292"/>
    </source>
</evidence>
<dbReference type="InterPro" id="IPR038917">
    <property type="entry name" value="Malonyl_CoA_deC"/>
</dbReference>
<dbReference type="InterPro" id="IPR042303">
    <property type="entry name" value="Malonyl_CoA_deC_C_sf"/>
</dbReference>
<organism evidence="3 4">
    <name type="scientific">OM182 bacterium MED-G28</name>
    <dbReference type="NCBI Taxonomy" id="1986256"/>
    <lineage>
        <taxon>Bacteria</taxon>
        <taxon>Pseudomonadati</taxon>
        <taxon>Pseudomonadota</taxon>
        <taxon>Gammaproteobacteria</taxon>
        <taxon>OMG group</taxon>
        <taxon>OM182 clade</taxon>
    </lineage>
</organism>
<dbReference type="Proteomes" id="UP000219329">
    <property type="component" value="Unassembled WGS sequence"/>
</dbReference>
<dbReference type="InterPro" id="IPR035372">
    <property type="entry name" value="MCD_N"/>
</dbReference>